<proteinExistence type="predicted"/>
<evidence type="ECO:0000313" key="2">
    <source>
        <dbReference type="EMBL" id="KIM59269.1"/>
    </source>
</evidence>
<organism evidence="2 3">
    <name type="scientific">Scleroderma citrinum Foug A</name>
    <dbReference type="NCBI Taxonomy" id="1036808"/>
    <lineage>
        <taxon>Eukaryota</taxon>
        <taxon>Fungi</taxon>
        <taxon>Dikarya</taxon>
        <taxon>Basidiomycota</taxon>
        <taxon>Agaricomycotina</taxon>
        <taxon>Agaricomycetes</taxon>
        <taxon>Agaricomycetidae</taxon>
        <taxon>Boletales</taxon>
        <taxon>Sclerodermatineae</taxon>
        <taxon>Sclerodermataceae</taxon>
        <taxon>Scleroderma</taxon>
    </lineage>
</organism>
<dbReference type="Proteomes" id="UP000053989">
    <property type="component" value="Unassembled WGS sequence"/>
</dbReference>
<evidence type="ECO:0000256" key="1">
    <source>
        <dbReference type="SAM" id="SignalP"/>
    </source>
</evidence>
<dbReference type="HOGENOM" id="CLU_2400336_0_0_1"/>
<name>A0A0C3DST4_9AGAM</name>
<evidence type="ECO:0000313" key="3">
    <source>
        <dbReference type="Proteomes" id="UP000053989"/>
    </source>
</evidence>
<dbReference type="InParanoid" id="A0A0C3DST4"/>
<accession>A0A0C3DST4</accession>
<keyword evidence="3" id="KW-1185">Reference proteome</keyword>
<protein>
    <recommendedName>
        <fullName evidence="4">Hydrophobin</fullName>
    </recommendedName>
</protein>
<sequence length="88" mass="8536">MPLWMMLLSLAVLAASSPAPAPEPAPAPIDPSLAAVIASNLNLACTNGCSGSSNAQQLDTNGATVGSAVSPLHLFGTVAIVGGVLAAL</sequence>
<evidence type="ECO:0008006" key="4">
    <source>
        <dbReference type="Google" id="ProtNLM"/>
    </source>
</evidence>
<dbReference type="AlphaFoldDB" id="A0A0C3DST4"/>
<dbReference type="EMBL" id="KN822075">
    <property type="protein sequence ID" value="KIM59269.1"/>
    <property type="molecule type" value="Genomic_DNA"/>
</dbReference>
<feature type="signal peptide" evidence="1">
    <location>
        <begin position="1"/>
        <end position="16"/>
    </location>
</feature>
<reference evidence="2 3" key="1">
    <citation type="submission" date="2014-04" db="EMBL/GenBank/DDBJ databases">
        <authorList>
            <consortium name="DOE Joint Genome Institute"/>
            <person name="Kuo A."/>
            <person name="Kohler A."/>
            <person name="Nagy L.G."/>
            <person name="Floudas D."/>
            <person name="Copeland A."/>
            <person name="Barry K.W."/>
            <person name="Cichocki N."/>
            <person name="Veneault-Fourrey C."/>
            <person name="LaButti K."/>
            <person name="Lindquist E.A."/>
            <person name="Lipzen A."/>
            <person name="Lundell T."/>
            <person name="Morin E."/>
            <person name="Murat C."/>
            <person name="Sun H."/>
            <person name="Tunlid A."/>
            <person name="Henrissat B."/>
            <person name="Grigoriev I.V."/>
            <person name="Hibbett D.S."/>
            <person name="Martin F."/>
            <person name="Nordberg H.P."/>
            <person name="Cantor M.N."/>
            <person name="Hua S.X."/>
        </authorList>
    </citation>
    <scope>NUCLEOTIDE SEQUENCE [LARGE SCALE GENOMIC DNA]</scope>
    <source>
        <strain evidence="2 3">Foug A</strain>
    </source>
</reference>
<keyword evidence="1" id="KW-0732">Signal</keyword>
<reference evidence="3" key="2">
    <citation type="submission" date="2015-01" db="EMBL/GenBank/DDBJ databases">
        <title>Evolutionary Origins and Diversification of the Mycorrhizal Mutualists.</title>
        <authorList>
            <consortium name="DOE Joint Genome Institute"/>
            <consortium name="Mycorrhizal Genomics Consortium"/>
            <person name="Kohler A."/>
            <person name="Kuo A."/>
            <person name="Nagy L.G."/>
            <person name="Floudas D."/>
            <person name="Copeland A."/>
            <person name="Barry K.W."/>
            <person name="Cichocki N."/>
            <person name="Veneault-Fourrey C."/>
            <person name="LaButti K."/>
            <person name="Lindquist E.A."/>
            <person name="Lipzen A."/>
            <person name="Lundell T."/>
            <person name="Morin E."/>
            <person name="Murat C."/>
            <person name="Riley R."/>
            <person name="Ohm R."/>
            <person name="Sun H."/>
            <person name="Tunlid A."/>
            <person name="Henrissat B."/>
            <person name="Grigoriev I.V."/>
            <person name="Hibbett D.S."/>
            <person name="Martin F."/>
        </authorList>
    </citation>
    <scope>NUCLEOTIDE SEQUENCE [LARGE SCALE GENOMIC DNA]</scope>
    <source>
        <strain evidence="3">Foug A</strain>
    </source>
</reference>
<feature type="chain" id="PRO_5002176845" description="Hydrophobin" evidence="1">
    <location>
        <begin position="17"/>
        <end position="88"/>
    </location>
</feature>
<gene>
    <name evidence="2" type="ORF">SCLCIDRAFT_1217825</name>
</gene>